<dbReference type="Pfam" id="PF13456">
    <property type="entry name" value="RVT_3"/>
    <property type="match status" value="1"/>
</dbReference>
<evidence type="ECO:0000259" key="1">
    <source>
        <dbReference type="Pfam" id="PF13456"/>
    </source>
</evidence>
<name>A0AAE0A153_9ROSI</name>
<dbReference type="CDD" id="cd06222">
    <property type="entry name" value="RNase_H_like"/>
    <property type="match status" value="1"/>
</dbReference>
<sequence length="160" mass="17293">MPPVLRGIKMNCAVAFGRQGEKVGIGVTVRDSTGEVLACCSQSFGPNINTTTSKLVALQRGLQFGVDYGLFPSVLEMDDVHLIDWVNSGNHFDSEFGAILRDILQLPVCFQGLLFCHVLASANKAAKGLANYVFGGADDTFWMEEYPNCISDVIGVEKSV</sequence>
<proteinExistence type="predicted"/>
<dbReference type="EMBL" id="JANJYJ010000007">
    <property type="protein sequence ID" value="KAK3198693.1"/>
    <property type="molecule type" value="Genomic_DNA"/>
</dbReference>
<dbReference type="InterPro" id="IPR044730">
    <property type="entry name" value="RNase_H-like_dom_plant"/>
</dbReference>
<dbReference type="AlphaFoldDB" id="A0AAE0A153"/>
<dbReference type="InterPro" id="IPR036397">
    <property type="entry name" value="RNaseH_sf"/>
</dbReference>
<evidence type="ECO:0000313" key="3">
    <source>
        <dbReference type="Proteomes" id="UP001281410"/>
    </source>
</evidence>
<protein>
    <recommendedName>
        <fullName evidence="1">RNase H type-1 domain-containing protein</fullName>
    </recommendedName>
</protein>
<dbReference type="Proteomes" id="UP001281410">
    <property type="component" value="Unassembled WGS sequence"/>
</dbReference>
<dbReference type="GO" id="GO:0004523">
    <property type="term" value="F:RNA-DNA hybrid ribonuclease activity"/>
    <property type="evidence" value="ECO:0007669"/>
    <property type="project" value="InterPro"/>
</dbReference>
<dbReference type="GO" id="GO:0003676">
    <property type="term" value="F:nucleic acid binding"/>
    <property type="evidence" value="ECO:0007669"/>
    <property type="project" value="InterPro"/>
</dbReference>
<feature type="domain" description="RNase H type-1" evidence="1">
    <location>
        <begin position="11"/>
        <end position="132"/>
    </location>
</feature>
<accession>A0AAE0A153</accession>
<evidence type="ECO:0000313" key="2">
    <source>
        <dbReference type="EMBL" id="KAK3198693.1"/>
    </source>
</evidence>
<reference evidence="2" key="1">
    <citation type="journal article" date="2023" name="Plant J.">
        <title>Genome sequences and population genomics provide insights into the demographic history, inbreeding, and mutation load of two 'living fossil' tree species of Dipteronia.</title>
        <authorList>
            <person name="Feng Y."/>
            <person name="Comes H.P."/>
            <person name="Chen J."/>
            <person name="Zhu S."/>
            <person name="Lu R."/>
            <person name="Zhang X."/>
            <person name="Li P."/>
            <person name="Qiu J."/>
            <person name="Olsen K.M."/>
            <person name="Qiu Y."/>
        </authorList>
    </citation>
    <scope>NUCLEOTIDE SEQUENCE</scope>
    <source>
        <strain evidence="2">NBL</strain>
    </source>
</reference>
<organism evidence="2 3">
    <name type="scientific">Dipteronia sinensis</name>
    <dbReference type="NCBI Taxonomy" id="43782"/>
    <lineage>
        <taxon>Eukaryota</taxon>
        <taxon>Viridiplantae</taxon>
        <taxon>Streptophyta</taxon>
        <taxon>Embryophyta</taxon>
        <taxon>Tracheophyta</taxon>
        <taxon>Spermatophyta</taxon>
        <taxon>Magnoliopsida</taxon>
        <taxon>eudicotyledons</taxon>
        <taxon>Gunneridae</taxon>
        <taxon>Pentapetalae</taxon>
        <taxon>rosids</taxon>
        <taxon>malvids</taxon>
        <taxon>Sapindales</taxon>
        <taxon>Sapindaceae</taxon>
        <taxon>Hippocastanoideae</taxon>
        <taxon>Acereae</taxon>
        <taxon>Dipteronia</taxon>
    </lineage>
</organism>
<comment type="caution">
    <text evidence="2">The sequence shown here is derived from an EMBL/GenBank/DDBJ whole genome shotgun (WGS) entry which is preliminary data.</text>
</comment>
<dbReference type="InterPro" id="IPR053151">
    <property type="entry name" value="RNase_H-like"/>
</dbReference>
<keyword evidence="3" id="KW-1185">Reference proteome</keyword>
<dbReference type="InterPro" id="IPR002156">
    <property type="entry name" value="RNaseH_domain"/>
</dbReference>
<gene>
    <name evidence="2" type="ORF">Dsin_022108</name>
</gene>
<dbReference type="PANTHER" id="PTHR47723:SF19">
    <property type="entry name" value="POLYNUCLEOTIDYL TRANSFERASE, RIBONUCLEASE H-LIKE SUPERFAMILY PROTEIN"/>
    <property type="match status" value="1"/>
</dbReference>
<dbReference type="PANTHER" id="PTHR47723">
    <property type="entry name" value="OS05G0353850 PROTEIN"/>
    <property type="match status" value="1"/>
</dbReference>
<dbReference type="Gene3D" id="3.30.420.10">
    <property type="entry name" value="Ribonuclease H-like superfamily/Ribonuclease H"/>
    <property type="match status" value="1"/>
</dbReference>